<dbReference type="InterPro" id="IPR016130">
    <property type="entry name" value="Tyr_Pase_AS"/>
</dbReference>
<dbReference type="InterPro" id="IPR001251">
    <property type="entry name" value="CRAL-TRIO_dom"/>
</dbReference>
<accession>A0A8B8DNU1</accession>
<feature type="domain" description="Tyrosine specific protein phosphatases" evidence="12">
    <location>
        <begin position="585"/>
        <end position="669"/>
    </location>
</feature>
<evidence type="ECO:0000256" key="6">
    <source>
        <dbReference type="ARBA" id="ARBA00022990"/>
    </source>
</evidence>
<feature type="compositionally biased region" description="Basic and acidic residues" evidence="10">
    <location>
        <begin position="312"/>
        <end position="322"/>
    </location>
</feature>
<evidence type="ECO:0000259" key="11">
    <source>
        <dbReference type="PROSITE" id="PS50055"/>
    </source>
</evidence>
<feature type="domain" description="Tyrosine-protein phosphatase" evidence="11">
    <location>
        <begin position="407"/>
        <end position="678"/>
    </location>
</feature>
<keyword evidence="14" id="KW-1185">Reference proteome</keyword>
<evidence type="ECO:0000259" key="12">
    <source>
        <dbReference type="PROSITE" id="PS50056"/>
    </source>
</evidence>
<comment type="subcellular location">
    <subcellularLocation>
        <location evidence="1">Cytoplasm</location>
    </subcellularLocation>
</comment>
<dbReference type="CDD" id="cd00170">
    <property type="entry name" value="SEC14"/>
    <property type="match status" value="1"/>
</dbReference>
<protein>
    <recommendedName>
        <fullName evidence="9">Tyrosine-protein phosphatase non-receptor type 9</fullName>
        <ecNumber evidence="2">3.1.3.48</ecNumber>
    </recommendedName>
</protein>
<evidence type="ECO:0000256" key="4">
    <source>
        <dbReference type="ARBA" id="ARBA00022801"/>
    </source>
</evidence>
<comment type="similarity">
    <text evidence="8">Belongs to the protein-tyrosine phosphatase family. Non-receptor class 3 subfamily.</text>
</comment>
<keyword evidence="3" id="KW-0963">Cytoplasm</keyword>
<dbReference type="SMART" id="SM00516">
    <property type="entry name" value="SEC14"/>
    <property type="match status" value="1"/>
</dbReference>
<dbReference type="GeneID" id="111128227"/>
<reference evidence="15" key="1">
    <citation type="submission" date="2025-08" db="UniProtKB">
        <authorList>
            <consortium name="RefSeq"/>
        </authorList>
    </citation>
    <scope>IDENTIFICATION</scope>
    <source>
        <tissue evidence="15">Whole sample</tissue>
    </source>
</reference>
<evidence type="ECO:0000256" key="9">
    <source>
        <dbReference type="ARBA" id="ARBA00069781"/>
    </source>
</evidence>
<keyword evidence="5" id="KW-0904">Protein phosphatase</keyword>
<evidence type="ECO:0000256" key="5">
    <source>
        <dbReference type="ARBA" id="ARBA00022912"/>
    </source>
</evidence>
<proteinExistence type="inferred from homology"/>
<dbReference type="Gene3D" id="1.10.8.20">
    <property type="entry name" value="N-terminal domain of phosphatidylinositol transfer protein sec14p"/>
    <property type="match status" value="1"/>
</dbReference>
<dbReference type="SMART" id="SM00404">
    <property type="entry name" value="PTPc_motif"/>
    <property type="match status" value="1"/>
</dbReference>
<keyword evidence="4" id="KW-0378">Hydrolase</keyword>
<sequence>MDNSVLTEEERRKVGAFQEKVNKLRKRDGQESLPWSVAVKFLMARKFDCQRALELYLNHEETRNREDLTVIQASDELLKRELYTEKFTILSGRDKKGAAIALFTARIHQPSLTSHQLVLKALVYQLDAALESIETQRNGLVFIYDMTESKYSNFDYELSKKILNLLKGGYPARLKKVLIVTAPLWFKAPFKILRLFVKEKLRERVYTINLSQLTHHIPQETLPQQLGGQGITNHRAWLQLCSRVALREEPDMNTYFVSCKRPEEGQDSSCRSMSSDTSDNLLHSDIDSEESKETVNEKQNNEDLEKEDSSDEKEVIVEKEDSSNLVPSKRRLDSVGNSDSVKRAAQETNGENSIEDSIDGPRKKRPSSSTSSVLNDTVEDSIHMPEEDGMDLDQLVEYTRHMKRRGLMEEYASIKMEPPAGTFTVSKAKHNLPKNRYSDVLCLDHSRVKLSAQNNDPSSDYINANFVDGYMHKNAYISTQGPLPRTFGDFWRMVWENQVMVIVMTTRAVERGRVKCGQYWPPEEDGEEQHEDFLIINTRMEVYQDYSVTWLFLLNSKTNESRQIYHLQFTSWPDYGTPSSAAAFLEFLFKVRACQEEAVSSLGSEWQGHPLGPPVLVHCSAGIGRTGTFITTDISLRRLDHIQTVNIRDTVRRIRSQRAFSIQMPDQYVFCHFAIIEHGMCEGVVGDVDWTGFDDSDSEMSD</sequence>
<dbReference type="PANTHER" id="PTHR19134:SF534">
    <property type="entry name" value="LD27988P"/>
    <property type="match status" value="1"/>
</dbReference>
<dbReference type="InterPro" id="IPR036273">
    <property type="entry name" value="CRAL/TRIO_N_dom_sf"/>
</dbReference>
<evidence type="ECO:0000313" key="14">
    <source>
        <dbReference type="Proteomes" id="UP000694844"/>
    </source>
</evidence>
<comment type="function">
    <text evidence="7">Protein-tyrosine phosphatase that could participate in the transfer of hydrophobic ligands or in functions of the Golgi apparatus.</text>
</comment>
<dbReference type="Proteomes" id="UP000694844">
    <property type="component" value="Chromosome 4"/>
</dbReference>
<dbReference type="KEGG" id="cvn:111128227"/>
<dbReference type="InterPro" id="IPR003595">
    <property type="entry name" value="Tyr_Pase_cat"/>
</dbReference>
<dbReference type="SUPFAM" id="SSF46938">
    <property type="entry name" value="CRAL/TRIO N-terminal domain"/>
    <property type="match status" value="1"/>
</dbReference>
<gene>
    <name evidence="15" type="primary">LOC111128227</name>
</gene>
<dbReference type="AlphaFoldDB" id="A0A8B8DNU1"/>
<dbReference type="SUPFAM" id="SSF52799">
    <property type="entry name" value="(Phosphotyrosine protein) phosphatases II"/>
    <property type="match status" value="1"/>
</dbReference>
<evidence type="ECO:0000256" key="8">
    <source>
        <dbReference type="ARBA" id="ARBA00060781"/>
    </source>
</evidence>
<dbReference type="CDD" id="cd14543">
    <property type="entry name" value="PTPc-N9"/>
    <property type="match status" value="1"/>
</dbReference>
<dbReference type="PROSITE" id="PS50191">
    <property type="entry name" value="CRAL_TRIO"/>
    <property type="match status" value="1"/>
</dbReference>
<dbReference type="Gene3D" id="3.40.525.10">
    <property type="entry name" value="CRAL-TRIO lipid binding domain"/>
    <property type="match status" value="1"/>
</dbReference>
<evidence type="ECO:0000256" key="10">
    <source>
        <dbReference type="SAM" id="MobiDB-lite"/>
    </source>
</evidence>
<dbReference type="PROSITE" id="PS50055">
    <property type="entry name" value="TYR_PHOSPHATASE_PTP"/>
    <property type="match status" value="1"/>
</dbReference>
<dbReference type="RefSeq" id="XP_022329440.1">
    <property type="nucleotide sequence ID" value="XM_022473732.1"/>
</dbReference>
<dbReference type="SMART" id="SM00194">
    <property type="entry name" value="PTPc"/>
    <property type="match status" value="1"/>
</dbReference>
<dbReference type="GO" id="GO:0005737">
    <property type="term" value="C:cytoplasm"/>
    <property type="evidence" value="ECO:0007669"/>
    <property type="project" value="UniProtKB-SubCell"/>
</dbReference>
<dbReference type="Gene3D" id="3.90.190.10">
    <property type="entry name" value="Protein tyrosine phosphatase superfamily"/>
    <property type="match status" value="1"/>
</dbReference>
<name>A0A8B8DNU1_CRAVI</name>
<dbReference type="InterPro" id="IPR050348">
    <property type="entry name" value="Protein-Tyr_Phosphatase"/>
</dbReference>
<evidence type="ECO:0000256" key="7">
    <source>
        <dbReference type="ARBA" id="ARBA00055430"/>
    </source>
</evidence>
<feature type="compositionally biased region" description="Low complexity" evidence="10">
    <location>
        <begin position="267"/>
        <end position="279"/>
    </location>
</feature>
<dbReference type="OrthoDB" id="10051650at2759"/>
<dbReference type="PROSITE" id="PS50056">
    <property type="entry name" value="TYR_PHOSPHATASE_2"/>
    <property type="match status" value="1"/>
</dbReference>
<keyword evidence="6" id="KW-0007">Acetylation</keyword>
<feature type="compositionally biased region" description="Basic and acidic residues" evidence="10">
    <location>
        <begin position="282"/>
        <end position="303"/>
    </location>
</feature>
<evidence type="ECO:0000256" key="1">
    <source>
        <dbReference type="ARBA" id="ARBA00004496"/>
    </source>
</evidence>
<evidence type="ECO:0000259" key="13">
    <source>
        <dbReference type="PROSITE" id="PS50191"/>
    </source>
</evidence>
<dbReference type="FunFam" id="3.90.190.10:FF:000026">
    <property type="entry name" value="tyrosine-protein phosphatase non-receptor type 9"/>
    <property type="match status" value="1"/>
</dbReference>
<dbReference type="InterPro" id="IPR000387">
    <property type="entry name" value="Tyr_Pase_dom"/>
</dbReference>
<dbReference type="EC" id="3.1.3.48" evidence="2"/>
<dbReference type="PROSITE" id="PS00383">
    <property type="entry name" value="TYR_PHOSPHATASE_1"/>
    <property type="match status" value="1"/>
</dbReference>
<evidence type="ECO:0000256" key="3">
    <source>
        <dbReference type="ARBA" id="ARBA00022490"/>
    </source>
</evidence>
<dbReference type="FunFam" id="3.40.525.10:FF:000005">
    <property type="entry name" value="Tyrosine-protein phosphatase non-receptor type 9"/>
    <property type="match status" value="1"/>
</dbReference>
<evidence type="ECO:0000256" key="2">
    <source>
        <dbReference type="ARBA" id="ARBA00013064"/>
    </source>
</evidence>
<feature type="region of interest" description="Disordered" evidence="10">
    <location>
        <begin position="259"/>
        <end position="387"/>
    </location>
</feature>
<dbReference type="InterPro" id="IPR036865">
    <property type="entry name" value="CRAL-TRIO_dom_sf"/>
</dbReference>
<dbReference type="GO" id="GO:0004725">
    <property type="term" value="F:protein tyrosine phosphatase activity"/>
    <property type="evidence" value="ECO:0007669"/>
    <property type="project" value="UniProtKB-EC"/>
</dbReference>
<organism evidence="14 15">
    <name type="scientific">Crassostrea virginica</name>
    <name type="common">Eastern oyster</name>
    <dbReference type="NCBI Taxonomy" id="6565"/>
    <lineage>
        <taxon>Eukaryota</taxon>
        <taxon>Metazoa</taxon>
        <taxon>Spiralia</taxon>
        <taxon>Lophotrochozoa</taxon>
        <taxon>Mollusca</taxon>
        <taxon>Bivalvia</taxon>
        <taxon>Autobranchia</taxon>
        <taxon>Pteriomorphia</taxon>
        <taxon>Ostreida</taxon>
        <taxon>Ostreoidea</taxon>
        <taxon>Ostreidae</taxon>
        <taxon>Crassostrea</taxon>
    </lineage>
</organism>
<dbReference type="InterPro" id="IPR029021">
    <property type="entry name" value="Prot-tyrosine_phosphatase-like"/>
</dbReference>
<dbReference type="InterPro" id="IPR000242">
    <property type="entry name" value="PTP_cat"/>
</dbReference>
<dbReference type="Pfam" id="PF00650">
    <property type="entry name" value="CRAL_TRIO"/>
    <property type="match status" value="1"/>
</dbReference>
<feature type="domain" description="CRAL-TRIO" evidence="13">
    <location>
        <begin position="75"/>
        <end position="234"/>
    </location>
</feature>
<dbReference type="PRINTS" id="PR00700">
    <property type="entry name" value="PRTYPHPHTASE"/>
</dbReference>
<dbReference type="Pfam" id="PF00102">
    <property type="entry name" value="Y_phosphatase"/>
    <property type="match status" value="1"/>
</dbReference>
<dbReference type="PANTHER" id="PTHR19134">
    <property type="entry name" value="RECEPTOR-TYPE TYROSINE-PROTEIN PHOSPHATASE"/>
    <property type="match status" value="1"/>
</dbReference>
<evidence type="ECO:0000313" key="15">
    <source>
        <dbReference type="RefSeq" id="XP_022329440.1"/>
    </source>
</evidence>
<dbReference type="SUPFAM" id="SSF52087">
    <property type="entry name" value="CRAL/TRIO domain"/>
    <property type="match status" value="1"/>
</dbReference>